<dbReference type="InterPro" id="IPR021833">
    <property type="entry name" value="DUF3425"/>
</dbReference>
<dbReference type="OrthoDB" id="2245989at2759"/>
<dbReference type="GeneID" id="25330195"/>
<dbReference type="EMBL" id="KN847321">
    <property type="protein sequence ID" value="KIW52661.1"/>
    <property type="molecule type" value="Genomic_DNA"/>
</dbReference>
<dbReference type="PANTHER" id="PTHR38116:SF9">
    <property type="entry name" value="BZIP DOMAIN-CONTAINING PROTEIN"/>
    <property type="match status" value="1"/>
</dbReference>
<evidence type="ECO:0000313" key="3">
    <source>
        <dbReference type="Proteomes" id="UP000054342"/>
    </source>
</evidence>
<protein>
    <recommendedName>
        <fullName evidence="4">BZIP domain-containing protein</fullName>
    </recommendedName>
</protein>
<name>A0A0D2BJN3_9EURO</name>
<organism evidence="2 3">
    <name type="scientific">Exophiala xenobiotica</name>
    <dbReference type="NCBI Taxonomy" id="348802"/>
    <lineage>
        <taxon>Eukaryota</taxon>
        <taxon>Fungi</taxon>
        <taxon>Dikarya</taxon>
        <taxon>Ascomycota</taxon>
        <taxon>Pezizomycotina</taxon>
        <taxon>Eurotiomycetes</taxon>
        <taxon>Chaetothyriomycetidae</taxon>
        <taxon>Chaetothyriales</taxon>
        <taxon>Herpotrichiellaceae</taxon>
        <taxon>Exophiala</taxon>
    </lineage>
</organism>
<evidence type="ECO:0000256" key="1">
    <source>
        <dbReference type="SAM" id="Coils"/>
    </source>
</evidence>
<dbReference type="CDD" id="cd14688">
    <property type="entry name" value="bZIP_YAP"/>
    <property type="match status" value="1"/>
</dbReference>
<evidence type="ECO:0008006" key="4">
    <source>
        <dbReference type="Google" id="ProtNLM"/>
    </source>
</evidence>
<dbReference type="AlphaFoldDB" id="A0A0D2BJN3"/>
<dbReference type="GO" id="GO:0003700">
    <property type="term" value="F:DNA-binding transcription factor activity"/>
    <property type="evidence" value="ECO:0007669"/>
    <property type="project" value="InterPro"/>
</dbReference>
<keyword evidence="1" id="KW-0175">Coiled coil</keyword>
<dbReference type="Proteomes" id="UP000054342">
    <property type="component" value="Unassembled WGS sequence"/>
</dbReference>
<dbReference type="InterPro" id="IPR046347">
    <property type="entry name" value="bZIP_sf"/>
</dbReference>
<dbReference type="Gene3D" id="1.20.5.170">
    <property type="match status" value="1"/>
</dbReference>
<dbReference type="SUPFAM" id="SSF57959">
    <property type="entry name" value="Leucine zipper domain"/>
    <property type="match status" value="1"/>
</dbReference>
<dbReference type="Pfam" id="PF11905">
    <property type="entry name" value="DUF3425"/>
    <property type="match status" value="1"/>
</dbReference>
<dbReference type="HOGENOM" id="CLU_075342_0_0_1"/>
<keyword evidence="3" id="KW-1185">Reference proteome</keyword>
<dbReference type="STRING" id="348802.A0A0D2BJN3"/>
<sequence length="321" mass="35383">MMSVATETLHQTSSKVHFITAMSESGSEASKVAKKREYNRNAQRVFRQRRKEHLSKLEAAQRELNSFQVEEVERLRQENQLLAQENEALKATYGSQANSPGPSITPVELRASPSGYINYGAPPTGYLGPVTANSSYIPVAGPSGLPPPTSTPLSSASTDPSNLVVVVPFNISEIRQSLHQMFAPVLEIPVISNPQTHLATLAALEPTLPPSLKPTPLQLSTPHHAYIDMIPSPALRNQLITVGPANSNSFLTEACTIACDIEDTGQMIVWGEDWLNDFSWEFSPAVFERWGSFVLGPEWVQRANFWRRQRGAPLLPLPVYD</sequence>
<feature type="coiled-coil region" evidence="1">
    <location>
        <begin position="50"/>
        <end position="92"/>
    </location>
</feature>
<proteinExistence type="predicted"/>
<evidence type="ECO:0000313" key="2">
    <source>
        <dbReference type="EMBL" id="KIW52661.1"/>
    </source>
</evidence>
<gene>
    <name evidence="2" type="ORF">PV05_08287</name>
</gene>
<accession>A0A0D2BJN3</accession>
<dbReference type="RefSeq" id="XP_013313245.1">
    <property type="nucleotide sequence ID" value="XM_013457791.1"/>
</dbReference>
<dbReference type="PANTHER" id="PTHR38116">
    <property type="entry name" value="CHROMOSOME 7, WHOLE GENOME SHOTGUN SEQUENCE"/>
    <property type="match status" value="1"/>
</dbReference>
<reference evidence="2 3" key="1">
    <citation type="submission" date="2015-01" db="EMBL/GenBank/DDBJ databases">
        <title>The Genome Sequence of Exophiala xenobiotica CBS118157.</title>
        <authorList>
            <consortium name="The Broad Institute Genomics Platform"/>
            <person name="Cuomo C."/>
            <person name="de Hoog S."/>
            <person name="Gorbushina A."/>
            <person name="Stielow B."/>
            <person name="Teixiera M."/>
            <person name="Abouelleil A."/>
            <person name="Chapman S.B."/>
            <person name="Priest M."/>
            <person name="Young S.K."/>
            <person name="Wortman J."/>
            <person name="Nusbaum C."/>
            <person name="Birren B."/>
        </authorList>
    </citation>
    <scope>NUCLEOTIDE SEQUENCE [LARGE SCALE GENOMIC DNA]</scope>
    <source>
        <strain evidence="2 3">CBS 118157</strain>
    </source>
</reference>